<dbReference type="InterPro" id="IPR020568">
    <property type="entry name" value="Ribosomal_Su5_D2-typ_SF"/>
</dbReference>
<dbReference type="EMBL" id="DVOR01000069">
    <property type="protein sequence ID" value="HIV08912.1"/>
    <property type="molecule type" value="Genomic_DNA"/>
</dbReference>
<dbReference type="PRINTS" id="PR00958">
    <property type="entry name" value="HOMSERKINASE"/>
</dbReference>
<evidence type="ECO:0000259" key="9">
    <source>
        <dbReference type="Pfam" id="PF00288"/>
    </source>
</evidence>
<keyword evidence="5 7" id="KW-0418">Kinase</keyword>
<evidence type="ECO:0000256" key="1">
    <source>
        <dbReference type="ARBA" id="ARBA00022605"/>
    </source>
</evidence>
<dbReference type="HAMAP" id="MF_00384">
    <property type="entry name" value="Homoser_kinase"/>
    <property type="match status" value="1"/>
</dbReference>
<dbReference type="SUPFAM" id="SSF55060">
    <property type="entry name" value="GHMP Kinase, C-terminal domain"/>
    <property type="match status" value="1"/>
</dbReference>
<dbReference type="Gene3D" id="3.30.230.10">
    <property type="match status" value="1"/>
</dbReference>
<comment type="function">
    <text evidence="7">Catalyzes the ATP-dependent phosphorylation of L-homoserine to L-homoserine phosphate.</text>
</comment>
<dbReference type="InterPro" id="IPR014721">
    <property type="entry name" value="Ribsml_uS5_D2-typ_fold_subgr"/>
</dbReference>
<dbReference type="InterPro" id="IPR000870">
    <property type="entry name" value="Homoserine_kinase"/>
</dbReference>
<dbReference type="InterPro" id="IPR006204">
    <property type="entry name" value="GHMP_kinase_N_dom"/>
</dbReference>
<keyword evidence="3 7" id="KW-0791">Threonine biosynthesis</keyword>
<dbReference type="GO" id="GO:0004413">
    <property type="term" value="F:homoserine kinase activity"/>
    <property type="evidence" value="ECO:0007669"/>
    <property type="project" value="UniProtKB-UniRule"/>
</dbReference>
<evidence type="ECO:0000256" key="4">
    <source>
        <dbReference type="ARBA" id="ARBA00022741"/>
    </source>
</evidence>
<dbReference type="PIRSF" id="PIRSF000676">
    <property type="entry name" value="Homoser_kin"/>
    <property type="match status" value="1"/>
</dbReference>
<dbReference type="PANTHER" id="PTHR20861">
    <property type="entry name" value="HOMOSERINE/4-DIPHOSPHOCYTIDYL-2-C-METHYL-D-ERYTHRITOL KINASE"/>
    <property type="match status" value="1"/>
</dbReference>
<evidence type="ECO:0000313" key="11">
    <source>
        <dbReference type="EMBL" id="HIV08912.1"/>
    </source>
</evidence>
<dbReference type="Pfam" id="PF08544">
    <property type="entry name" value="GHMP_kinases_C"/>
    <property type="match status" value="1"/>
</dbReference>
<dbReference type="Proteomes" id="UP000886845">
    <property type="component" value="Unassembled WGS sequence"/>
</dbReference>
<keyword evidence="1 7" id="KW-0028">Amino-acid biosynthesis</keyword>
<reference evidence="11" key="1">
    <citation type="submission" date="2020-10" db="EMBL/GenBank/DDBJ databases">
        <authorList>
            <person name="Gilroy R."/>
        </authorList>
    </citation>
    <scope>NUCLEOTIDE SEQUENCE</scope>
    <source>
        <strain evidence="11">35461</strain>
    </source>
</reference>
<dbReference type="Gene3D" id="3.30.70.890">
    <property type="entry name" value="GHMP kinase, C-terminal domain"/>
    <property type="match status" value="1"/>
</dbReference>
<keyword evidence="6 7" id="KW-0067">ATP-binding</keyword>
<name>A0A9D1NLP9_9BACT</name>
<comment type="caution">
    <text evidence="11">The sequence shown here is derived from an EMBL/GenBank/DDBJ whole genome shotgun (WGS) entry which is preliminary data.</text>
</comment>
<gene>
    <name evidence="7" type="primary">thrB</name>
    <name evidence="11" type="ORF">IAC79_02200</name>
</gene>
<dbReference type="GO" id="GO:0005524">
    <property type="term" value="F:ATP binding"/>
    <property type="evidence" value="ECO:0007669"/>
    <property type="project" value="UniProtKB-UniRule"/>
</dbReference>
<dbReference type="EC" id="2.7.1.39" evidence="7 8"/>
<organism evidence="11 12">
    <name type="scientific">Candidatus Spyradenecus faecavium</name>
    <dbReference type="NCBI Taxonomy" id="2840947"/>
    <lineage>
        <taxon>Bacteria</taxon>
        <taxon>Pseudomonadati</taxon>
        <taxon>Lentisphaerota</taxon>
        <taxon>Lentisphaeria</taxon>
        <taxon>Lentisphaerales</taxon>
        <taxon>Lentisphaeraceae</taxon>
        <taxon>Lentisphaeraceae incertae sedis</taxon>
        <taxon>Candidatus Spyradenecus</taxon>
    </lineage>
</organism>
<evidence type="ECO:0000256" key="6">
    <source>
        <dbReference type="ARBA" id="ARBA00022840"/>
    </source>
</evidence>
<evidence type="ECO:0000256" key="2">
    <source>
        <dbReference type="ARBA" id="ARBA00022679"/>
    </source>
</evidence>
<dbReference type="NCBIfam" id="TIGR00191">
    <property type="entry name" value="thrB"/>
    <property type="match status" value="1"/>
</dbReference>
<proteinExistence type="inferred from homology"/>
<dbReference type="InterPro" id="IPR036554">
    <property type="entry name" value="GHMP_kinase_C_sf"/>
</dbReference>
<feature type="domain" description="GHMP kinase C-terminal" evidence="10">
    <location>
        <begin position="199"/>
        <end position="266"/>
    </location>
</feature>
<comment type="similarity">
    <text evidence="7">Belongs to the GHMP kinase family. Homoserine kinase subfamily.</text>
</comment>
<dbReference type="InterPro" id="IPR013750">
    <property type="entry name" value="GHMP_kinase_C_dom"/>
</dbReference>
<dbReference type="GO" id="GO:0009088">
    <property type="term" value="P:threonine biosynthetic process"/>
    <property type="evidence" value="ECO:0007669"/>
    <property type="project" value="UniProtKB-UniRule"/>
</dbReference>
<evidence type="ECO:0000256" key="5">
    <source>
        <dbReference type="ARBA" id="ARBA00022777"/>
    </source>
</evidence>
<comment type="catalytic activity">
    <reaction evidence="7">
        <text>L-homoserine + ATP = O-phospho-L-homoserine + ADP + H(+)</text>
        <dbReference type="Rhea" id="RHEA:13985"/>
        <dbReference type="ChEBI" id="CHEBI:15378"/>
        <dbReference type="ChEBI" id="CHEBI:30616"/>
        <dbReference type="ChEBI" id="CHEBI:57476"/>
        <dbReference type="ChEBI" id="CHEBI:57590"/>
        <dbReference type="ChEBI" id="CHEBI:456216"/>
        <dbReference type="EC" id="2.7.1.39"/>
    </reaction>
</comment>
<sequence length="299" mass="32936">MRFKISVPATSANVGPGFDVMGLAFDMYNRFVFDTDCPERLRIEGCLPEFAEPEKNLLYTTVREVLAQHGRLAPNLRIAFDTDLPVCSGLGSSSTCVVAGVMAANTLGELAMDTEQILRTATRIEGHPDNVAPATLGGFVAAVVEDGLVYWHRYPISDRLSFYAMMPDVRVPTEAARAALPKTYSLTDCIYNLSRVPILLEGLERADPRLIRAGMKDRIHQEYRLQLIPQGADVLRFAAEETEAVAAYISGAGPTIVAVAIDDDDALGKRLRDYVSGLDVEWTVRKMHVHRQGAQLRLL</sequence>
<dbReference type="SUPFAM" id="SSF54211">
    <property type="entry name" value="Ribosomal protein S5 domain 2-like"/>
    <property type="match status" value="1"/>
</dbReference>
<feature type="domain" description="GHMP kinase N-terminal" evidence="9">
    <location>
        <begin position="56"/>
        <end position="138"/>
    </location>
</feature>
<keyword evidence="4 7" id="KW-0547">Nucleotide-binding</keyword>
<comment type="pathway">
    <text evidence="7">Amino-acid biosynthesis; L-threonine biosynthesis; L-threonine from L-aspartate: step 4/5.</text>
</comment>
<accession>A0A9D1NLP9</accession>
<evidence type="ECO:0000313" key="12">
    <source>
        <dbReference type="Proteomes" id="UP000886845"/>
    </source>
</evidence>
<evidence type="ECO:0000259" key="10">
    <source>
        <dbReference type="Pfam" id="PF08544"/>
    </source>
</evidence>
<feature type="binding site" evidence="7">
    <location>
        <begin position="85"/>
        <end position="95"/>
    </location>
    <ligand>
        <name>ATP</name>
        <dbReference type="ChEBI" id="CHEBI:30616"/>
    </ligand>
</feature>
<reference evidence="11" key="2">
    <citation type="journal article" date="2021" name="PeerJ">
        <title>Extensive microbial diversity within the chicken gut microbiome revealed by metagenomics and culture.</title>
        <authorList>
            <person name="Gilroy R."/>
            <person name="Ravi A."/>
            <person name="Getino M."/>
            <person name="Pursley I."/>
            <person name="Horton D.L."/>
            <person name="Alikhan N.F."/>
            <person name="Baker D."/>
            <person name="Gharbi K."/>
            <person name="Hall N."/>
            <person name="Watson M."/>
            <person name="Adriaenssens E.M."/>
            <person name="Foster-Nyarko E."/>
            <person name="Jarju S."/>
            <person name="Secka A."/>
            <person name="Antonio M."/>
            <person name="Oren A."/>
            <person name="Chaudhuri R.R."/>
            <person name="La Ragione R."/>
            <person name="Hildebrand F."/>
            <person name="Pallen M.J."/>
        </authorList>
    </citation>
    <scope>NUCLEOTIDE SEQUENCE</scope>
    <source>
        <strain evidence="11">35461</strain>
    </source>
</reference>
<protein>
    <recommendedName>
        <fullName evidence="7 8">Homoserine kinase</fullName>
        <shortName evidence="7">HK</shortName>
        <shortName evidence="7">HSK</shortName>
        <ecNumber evidence="7 8">2.7.1.39</ecNumber>
    </recommendedName>
</protein>
<evidence type="ECO:0000256" key="8">
    <source>
        <dbReference type="NCBIfam" id="TIGR00191"/>
    </source>
</evidence>
<dbReference type="PANTHER" id="PTHR20861:SF1">
    <property type="entry name" value="HOMOSERINE KINASE"/>
    <property type="match status" value="1"/>
</dbReference>
<dbReference type="Pfam" id="PF00288">
    <property type="entry name" value="GHMP_kinases_N"/>
    <property type="match status" value="1"/>
</dbReference>
<keyword evidence="2 7" id="KW-0808">Transferase</keyword>
<dbReference type="GO" id="GO:0005737">
    <property type="term" value="C:cytoplasm"/>
    <property type="evidence" value="ECO:0007669"/>
    <property type="project" value="UniProtKB-SubCell"/>
</dbReference>
<keyword evidence="7" id="KW-0963">Cytoplasm</keyword>
<dbReference type="AlphaFoldDB" id="A0A9D1NLP9"/>
<comment type="subcellular location">
    <subcellularLocation>
        <location evidence="7">Cytoplasm</location>
    </subcellularLocation>
</comment>
<evidence type="ECO:0000256" key="3">
    <source>
        <dbReference type="ARBA" id="ARBA00022697"/>
    </source>
</evidence>
<evidence type="ECO:0000256" key="7">
    <source>
        <dbReference type="HAMAP-Rule" id="MF_00384"/>
    </source>
</evidence>